<dbReference type="InterPro" id="IPR037208">
    <property type="entry name" value="Spo0E-like_sf"/>
</dbReference>
<organism evidence="1 2">
    <name type="scientific">Bacillus mesophilum</name>
    <dbReference type="NCBI Taxonomy" id="1071718"/>
    <lineage>
        <taxon>Bacteria</taxon>
        <taxon>Bacillati</taxon>
        <taxon>Bacillota</taxon>
        <taxon>Bacilli</taxon>
        <taxon>Bacillales</taxon>
        <taxon>Bacillaceae</taxon>
        <taxon>Bacillus</taxon>
    </lineage>
</organism>
<comment type="caution">
    <text evidence="1">The sequence shown here is derived from an EMBL/GenBank/DDBJ whole genome shotgun (WGS) entry which is preliminary data.</text>
</comment>
<dbReference type="SUPFAM" id="SSF140500">
    <property type="entry name" value="BAS1536-like"/>
    <property type="match status" value="1"/>
</dbReference>
<dbReference type="InterPro" id="IPR018540">
    <property type="entry name" value="Spo0E-like"/>
</dbReference>
<dbReference type="Gene3D" id="4.10.280.10">
    <property type="entry name" value="Helix-loop-helix DNA-binding domain"/>
    <property type="match status" value="1"/>
</dbReference>
<dbReference type="Pfam" id="PF09388">
    <property type="entry name" value="SpoOE-like"/>
    <property type="match status" value="1"/>
</dbReference>
<protein>
    <submittedName>
        <fullName evidence="1">Aspartyl-phosphate phosphatase Spo0E family protein</fullName>
    </submittedName>
</protein>
<keyword evidence="2" id="KW-1185">Reference proteome</keyword>
<evidence type="ECO:0000313" key="1">
    <source>
        <dbReference type="EMBL" id="KAB2335151.1"/>
    </source>
</evidence>
<dbReference type="GO" id="GO:0043937">
    <property type="term" value="P:regulation of sporulation"/>
    <property type="evidence" value="ECO:0007669"/>
    <property type="project" value="InterPro"/>
</dbReference>
<dbReference type="EMBL" id="WBOT01000001">
    <property type="protein sequence ID" value="KAB2335151.1"/>
    <property type="molecule type" value="Genomic_DNA"/>
</dbReference>
<gene>
    <name evidence="1" type="ORF">F7732_00865</name>
</gene>
<evidence type="ECO:0000313" key="2">
    <source>
        <dbReference type="Proteomes" id="UP000441354"/>
    </source>
</evidence>
<dbReference type="RefSeq" id="WP_151571834.1">
    <property type="nucleotide sequence ID" value="NZ_WBOT01000001.1"/>
</dbReference>
<sequence length="65" mass="7651">MLTLQSPNDLVGQQELRERIDFLRAKLIKTGLENGFQHVQTIKISQDLDEHIAQYQIYYQQNSCE</sequence>
<proteinExistence type="predicted"/>
<dbReference type="InterPro" id="IPR036638">
    <property type="entry name" value="HLH_DNA-bd_sf"/>
</dbReference>
<dbReference type="Proteomes" id="UP000441354">
    <property type="component" value="Unassembled WGS sequence"/>
</dbReference>
<dbReference type="GO" id="GO:0046983">
    <property type="term" value="F:protein dimerization activity"/>
    <property type="evidence" value="ECO:0007669"/>
    <property type="project" value="InterPro"/>
</dbReference>
<reference evidence="1 2" key="1">
    <citation type="journal article" date="2014" name="Arch. Microbiol.">
        <title>Bacillus mesophilum sp. nov., strain IITR-54T, a novel 4-chlorobiphenyl dechlorinating bacterium.</title>
        <authorList>
            <person name="Manickam N."/>
            <person name="Singh N.K."/>
            <person name="Bajaj A."/>
            <person name="Kumar R.M."/>
            <person name="Kaur G."/>
            <person name="Kaur N."/>
            <person name="Bala M."/>
            <person name="Kumar A."/>
            <person name="Mayilraj S."/>
        </authorList>
    </citation>
    <scope>NUCLEOTIDE SEQUENCE [LARGE SCALE GENOMIC DNA]</scope>
    <source>
        <strain evidence="1 2">IITR-54</strain>
    </source>
</reference>
<accession>A0A7V7UWN6</accession>
<dbReference type="OrthoDB" id="2692170at2"/>
<name>A0A7V7UWN6_9BACI</name>
<dbReference type="AlphaFoldDB" id="A0A7V7UWN6"/>